<feature type="region of interest" description="Disordered" evidence="1">
    <location>
        <begin position="32"/>
        <end position="61"/>
    </location>
</feature>
<organism evidence="2 3">
    <name type="scientific">Meloidogyne hapla</name>
    <name type="common">Root-knot nematode worm</name>
    <dbReference type="NCBI Taxonomy" id="6305"/>
    <lineage>
        <taxon>Eukaryota</taxon>
        <taxon>Metazoa</taxon>
        <taxon>Ecdysozoa</taxon>
        <taxon>Nematoda</taxon>
        <taxon>Chromadorea</taxon>
        <taxon>Rhabditida</taxon>
        <taxon>Tylenchina</taxon>
        <taxon>Tylenchomorpha</taxon>
        <taxon>Tylenchoidea</taxon>
        <taxon>Meloidogynidae</taxon>
        <taxon>Meloidogyninae</taxon>
        <taxon>Meloidogyne</taxon>
    </lineage>
</organism>
<name>A0A1I8BU56_MELHA</name>
<accession>A0A1I8BU56</accession>
<protein>
    <submittedName>
        <fullName evidence="3">Uncharacterized protein</fullName>
    </submittedName>
</protein>
<feature type="compositionally biased region" description="Basic and acidic residues" evidence="1">
    <location>
        <begin position="33"/>
        <end position="57"/>
    </location>
</feature>
<reference evidence="3" key="1">
    <citation type="submission" date="2016-11" db="UniProtKB">
        <authorList>
            <consortium name="WormBaseParasite"/>
        </authorList>
    </citation>
    <scope>IDENTIFICATION</scope>
</reference>
<dbReference type="Proteomes" id="UP000095281">
    <property type="component" value="Unplaced"/>
</dbReference>
<proteinExistence type="predicted"/>
<dbReference type="WBParaSite" id="MhA1_Contig599.frz3.gene24">
    <property type="protein sequence ID" value="MhA1_Contig599.frz3.gene24"/>
    <property type="gene ID" value="MhA1_Contig599.frz3.gene24"/>
</dbReference>
<evidence type="ECO:0000313" key="3">
    <source>
        <dbReference type="WBParaSite" id="MhA1_Contig599.frz3.gene24"/>
    </source>
</evidence>
<keyword evidence="2" id="KW-1185">Reference proteome</keyword>
<dbReference type="AlphaFoldDB" id="A0A1I8BU56"/>
<evidence type="ECO:0000313" key="2">
    <source>
        <dbReference type="Proteomes" id="UP000095281"/>
    </source>
</evidence>
<evidence type="ECO:0000256" key="1">
    <source>
        <dbReference type="SAM" id="MobiDB-lite"/>
    </source>
</evidence>
<sequence length="157" mass="18385">MTQCDEIGLEEYIELRKAHDKLLELYKSCPCDEEPRPETITDEHLSPTYSRDKRNVKNDSLLGTKDADGRVYGCENTNDVGFDDVILHLEDVVELIEDQRKCCDNKTMKEHKRLKRQLMKDKRNMTLLWEMPIYYDYVIGAPDEWLNNISLGLATIE</sequence>